<proteinExistence type="predicted"/>
<dbReference type="AlphaFoldDB" id="A0AA88DIQ3"/>
<protein>
    <submittedName>
        <fullName evidence="1">Uncharacterized protein</fullName>
    </submittedName>
</protein>
<comment type="caution">
    <text evidence="1">The sequence shown here is derived from an EMBL/GenBank/DDBJ whole genome shotgun (WGS) entry which is preliminary data.</text>
</comment>
<evidence type="ECO:0000313" key="1">
    <source>
        <dbReference type="EMBL" id="GMN46614.1"/>
    </source>
</evidence>
<name>A0AA88DIQ3_FICCA</name>
<sequence>MRAQRAHASPGSIARIQVLGAPPRRVTHSTERDVVGRCSRSVDVRLLGQSPRGWELYVAEHGQDCYFVVGAEYDINSMHLVQKL</sequence>
<dbReference type="Proteomes" id="UP001187192">
    <property type="component" value="Unassembled WGS sequence"/>
</dbReference>
<keyword evidence="2" id="KW-1185">Reference proteome</keyword>
<accession>A0AA88DIQ3</accession>
<gene>
    <name evidence="1" type="ORF">TIFTF001_015798</name>
</gene>
<dbReference type="EMBL" id="BTGU01000023">
    <property type="protein sequence ID" value="GMN46614.1"/>
    <property type="molecule type" value="Genomic_DNA"/>
</dbReference>
<evidence type="ECO:0000313" key="2">
    <source>
        <dbReference type="Proteomes" id="UP001187192"/>
    </source>
</evidence>
<reference evidence="1" key="1">
    <citation type="submission" date="2023-07" db="EMBL/GenBank/DDBJ databases">
        <title>draft genome sequence of fig (Ficus carica).</title>
        <authorList>
            <person name="Takahashi T."/>
            <person name="Nishimura K."/>
        </authorList>
    </citation>
    <scope>NUCLEOTIDE SEQUENCE</scope>
</reference>
<organism evidence="1 2">
    <name type="scientific">Ficus carica</name>
    <name type="common">Common fig</name>
    <dbReference type="NCBI Taxonomy" id="3494"/>
    <lineage>
        <taxon>Eukaryota</taxon>
        <taxon>Viridiplantae</taxon>
        <taxon>Streptophyta</taxon>
        <taxon>Embryophyta</taxon>
        <taxon>Tracheophyta</taxon>
        <taxon>Spermatophyta</taxon>
        <taxon>Magnoliopsida</taxon>
        <taxon>eudicotyledons</taxon>
        <taxon>Gunneridae</taxon>
        <taxon>Pentapetalae</taxon>
        <taxon>rosids</taxon>
        <taxon>fabids</taxon>
        <taxon>Rosales</taxon>
        <taxon>Moraceae</taxon>
        <taxon>Ficeae</taxon>
        <taxon>Ficus</taxon>
    </lineage>
</organism>